<dbReference type="CDD" id="cd01407">
    <property type="entry name" value="SIR2-fam"/>
    <property type="match status" value="1"/>
</dbReference>
<dbReference type="SUPFAM" id="SSF52467">
    <property type="entry name" value="DHS-like NAD/FAD-binding domain"/>
    <property type="match status" value="1"/>
</dbReference>
<keyword evidence="7" id="KW-1185">Reference proteome</keyword>
<organism evidence="6 7">
    <name type="scientific">Yinghuangia aomiensis</name>
    <dbReference type="NCBI Taxonomy" id="676205"/>
    <lineage>
        <taxon>Bacteria</taxon>
        <taxon>Bacillati</taxon>
        <taxon>Actinomycetota</taxon>
        <taxon>Actinomycetes</taxon>
        <taxon>Kitasatosporales</taxon>
        <taxon>Streptomycetaceae</taxon>
        <taxon>Yinghuangia</taxon>
    </lineage>
</organism>
<keyword evidence="3" id="KW-0520">NAD</keyword>
<dbReference type="Pfam" id="PF02146">
    <property type="entry name" value="SIR2"/>
    <property type="match status" value="1"/>
</dbReference>
<comment type="caution">
    <text evidence="4">Lacks conserved residue(s) required for the propagation of feature annotation.</text>
</comment>
<dbReference type="InterPro" id="IPR003000">
    <property type="entry name" value="Sirtuin"/>
</dbReference>
<dbReference type="PROSITE" id="PS50305">
    <property type="entry name" value="SIRTUIN"/>
    <property type="match status" value="1"/>
</dbReference>
<dbReference type="PANTHER" id="PTHR11085:SF4">
    <property type="entry name" value="NAD-DEPENDENT PROTEIN DEACYLASE"/>
    <property type="match status" value="1"/>
</dbReference>
<sequence>MTDDAPVPAAKPRLAVLTGAGVSAPSGLPVYRGGDGMWDRDPELAQITTASRWYGKAEQAWNHWNGLRRAALLAQPNPAHRALAAAESWFDVHVTTQNIDGLHTAAGSTGVTELHGGLFRSRCSRRACHARHGAWPDREVHDTVPTCPHCGRIARADVILFGESVPAKKLRGSVDAARKADVWMAIGTSGTVFPAAGLIDHSRRDAFRVLVNAEPWPGNTAAFDREVLGDAAEMLADLLQDLYAEQRQGRRDRTVSPR</sequence>
<evidence type="ECO:0000256" key="2">
    <source>
        <dbReference type="ARBA" id="ARBA00022679"/>
    </source>
</evidence>
<dbReference type="PANTHER" id="PTHR11085">
    <property type="entry name" value="NAD-DEPENDENT PROTEIN DEACYLASE SIRTUIN-5, MITOCHONDRIAL-RELATED"/>
    <property type="match status" value="1"/>
</dbReference>
<evidence type="ECO:0000313" key="7">
    <source>
        <dbReference type="Proteomes" id="UP001500466"/>
    </source>
</evidence>
<dbReference type="InterPro" id="IPR050134">
    <property type="entry name" value="NAD-dep_sirtuin_deacylases"/>
</dbReference>
<evidence type="ECO:0000256" key="3">
    <source>
        <dbReference type="ARBA" id="ARBA00023027"/>
    </source>
</evidence>
<dbReference type="InterPro" id="IPR026591">
    <property type="entry name" value="Sirtuin_cat_small_dom_sf"/>
</dbReference>
<dbReference type="InterPro" id="IPR029035">
    <property type="entry name" value="DHS-like_NAD/FAD-binding_dom"/>
</dbReference>
<dbReference type="Gene3D" id="3.30.1600.10">
    <property type="entry name" value="SIR2/SIRT2 'Small Domain"/>
    <property type="match status" value="1"/>
</dbReference>
<dbReference type="RefSeq" id="WP_345679837.1">
    <property type="nucleotide sequence ID" value="NZ_BAABHS010000036.1"/>
</dbReference>
<evidence type="ECO:0000256" key="4">
    <source>
        <dbReference type="PROSITE-ProRule" id="PRU00236"/>
    </source>
</evidence>
<protein>
    <recommendedName>
        <fullName evidence="1">protein acetyllysine N-acetyltransferase</fullName>
        <ecNumber evidence="1">2.3.1.286</ecNumber>
    </recommendedName>
</protein>
<name>A0ABP9I5G5_9ACTN</name>
<feature type="domain" description="Deacetylase sirtuin-type" evidence="5">
    <location>
        <begin position="1"/>
        <end position="245"/>
    </location>
</feature>
<evidence type="ECO:0000313" key="6">
    <source>
        <dbReference type="EMBL" id="GAA4988941.1"/>
    </source>
</evidence>
<evidence type="ECO:0000259" key="5">
    <source>
        <dbReference type="PROSITE" id="PS50305"/>
    </source>
</evidence>
<accession>A0ABP9I5G5</accession>
<evidence type="ECO:0000256" key="1">
    <source>
        <dbReference type="ARBA" id="ARBA00012928"/>
    </source>
</evidence>
<reference evidence="7" key="1">
    <citation type="journal article" date="2019" name="Int. J. Syst. Evol. Microbiol.">
        <title>The Global Catalogue of Microorganisms (GCM) 10K type strain sequencing project: providing services to taxonomists for standard genome sequencing and annotation.</title>
        <authorList>
            <consortium name="The Broad Institute Genomics Platform"/>
            <consortium name="The Broad Institute Genome Sequencing Center for Infectious Disease"/>
            <person name="Wu L."/>
            <person name="Ma J."/>
        </authorList>
    </citation>
    <scope>NUCLEOTIDE SEQUENCE [LARGE SCALE GENOMIC DNA]</scope>
    <source>
        <strain evidence="7">JCM 17986</strain>
    </source>
</reference>
<dbReference type="EC" id="2.3.1.286" evidence="1"/>
<dbReference type="InterPro" id="IPR026590">
    <property type="entry name" value="Ssirtuin_cat_dom"/>
</dbReference>
<dbReference type="Proteomes" id="UP001500466">
    <property type="component" value="Unassembled WGS sequence"/>
</dbReference>
<gene>
    <name evidence="6" type="ORF">GCM10023205_69980</name>
</gene>
<comment type="caution">
    <text evidence="6">The sequence shown here is derived from an EMBL/GenBank/DDBJ whole genome shotgun (WGS) entry which is preliminary data.</text>
</comment>
<keyword evidence="2" id="KW-0808">Transferase</keyword>
<dbReference type="Gene3D" id="3.40.50.1220">
    <property type="entry name" value="TPP-binding domain"/>
    <property type="match status" value="1"/>
</dbReference>
<proteinExistence type="predicted"/>
<dbReference type="EMBL" id="BAABHS010000036">
    <property type="protein sequence ID" value="GAA4988941.1"/>
    <property type="molecule type" value="Genomic_DNA"/>
</dbReference>